<proteinExistence type="predicted"/>
<reference evidence="2 3" key="1">
    <citation type="submission" date="2024-03" db="EMBL/GenBank/DDBJ databases">
        <title>Novel species of the genus Variovorax.</title>
        <authorList>
            <person name="Liu Q."/>
            <person name="Xin Y.-H."/>
        </authorList>
    </citation>
    <scope>NUCLEOTIDE SEQUENCE [LARGE SCALE GENOMIC DNA]</scope>
    <source>
        <strain evidence="2 3">KACC 18900</strain>
    </source>
</reference>
<evidence type="ECO:0000256" key="1">
    <source>
        <dbReference type="SAM" id="SignalP"/>
    </source>
</evidence>
<dbReference type="Proteomes" id="UP001385892">
    <property type="component" value="Unassembled WGS sequence"/>
</dbReference>
<protein>
    <recommendedName>
        <fullName evidence="4">Lipoprotein</fullName>
    </recommendedName>
</protein>
<keyword evidence="3" id="KW-1185">Reference proteome</keyword>
<gene>
    <name evidence="2" type="ORF">WKW82_01885</name>
</gene>
<feature type="chain" id="PRO_5046827688" description="Lipoprotein" evidence="1">
    <location>
        <begin position="23"/>
        <end position="210"/>
    </location>
</feature>
<evidence type="ECO:0008006" key="4">
    <source>
        <dbReference type="Google" id="ProtNLM"/>
    </source>
</evidence>
<name>A0ABU8WFB8_9BURK</name>
<sequence>MTSQLMSLAAAMSIATWLAGCATTTPTAATTAPVPTIRPAPGVAWQLAGAHDFEPNRPGLGSRQRYESAVGWIDVYHYGLGRNDWATGVSDPAFDAHFRSTINEVRQLARSGQYTELKIGPTRDTRIGGLDFRTVSYQFRSQGRPLESRTFMTGLQGRLLKYRMNFPSPVDGDVDDIARDFIDKDLRSAPGAIDASAPRFPVRALRRSQG</sequence>
<accession>A0ABU8WFB8</accession>
<comment type="caution">
    <text evidence="2">The sequence shown here is derived from an EMBL/GenBank/DDBJ whole genome shotgun (WGS) entry which is preliminary data.</text>
</comment>
<keyword evidence="1" id="KW-0732">Signal</keyword>
<evidence type="ECO:0000313" key="2">
    <source>
        <dbReference type="EMBL" id="MEJ8845377.1"/>
    </source>
</evidence>
<organism evidence="2 3">
    <name type="scientific">Variovorax rhizosphaerae</name>
    <dbReference type="NCBI Taxonomy" id="1836200"/>
    <lineage>
        <taxon>Bacteria</taxon>
        <taxon>Pseudomonadati</taxon>
        <taxon>Pseudomonadota</taxon>
        <taxon>Betaproteobacteria</taxon>
        <taxon>Burkholderiales</taxon>
        <taxon>Comamonadaceae</taxon>
        <taxon>Variovorax</taxon>
    </lineage>
</organism>
<dbReference type="EMBL" id="JBBKZT010000001">
    <property type="protein sequence ID" value="MEJ8845377.1"/>
    <property type="molecule type" value="Genomic_DNA"/>
</dbReference>
<feature type="signal peptide" evidence="1">
    <location>
        <begin position="1"/>
        <end position="22"/>
    </location>
</feature>
<dbReference type="RefSeq" id="WP_340340545.1">
    <property type="nucleotide sequence ID" value="NZ_JBBKZT010000001.1"/>
</dbReference>
<evidence type="ECO:0000313" key="3">
    <source>
        <dbReference type="Proteomes" id="UP001385892"/>
    </source>
</evidence>